<dbReference type="eggNOG" id="COG4235">
    <property type="taxonomic scope" value="Bacteria"/>
</dbReference>
<reference evidence="2 3" key="1">
    <citation type="journal article" date="2003" name="DNA Res.">
        <title>Complete genome structure of Gloeobacter violaceus PCC 7421, a cyanobacterium that lacks thylakoids.</title>
        <authorList>
            <person name="Nakamura Y."/>
            <person name="Kaneko T."/>
            <person name="Sato S."/>
            <person name="Mimuro M."/>
            <person name="Miyashita H."/>
            <person name="Tsuchiya T."/>
            <person name="Sasamoto S."/>
            <person name="Watanabe A."/>
            <person name="Kawashima K."/>
            <person name="Kishida Y."/>
            <person name="Kiyokawa C."/>
            <person name="Kohara M."/>
            <person name="Matsumoto M."/>
            <person name="Matsuno A."/>
            <person name="Nakazaki N."/>
            <person name="Shimpo S."/>
            <person name="Takeuchi C."/>
            <person name="Yamada M."/>
            <person name="Tabata S."/>
        </authorList>
    </citation>
    <scope>NUCLEOTIDE SEQUENCE [LARGE SCALE GENOMIC DNA]</scope>
    <source>
        <strain evidence="3">ATCC 29082 / PCC 7421</strain>
    </source>
</reference>
<dbReference type="Pfam" id="PF05050">
    <property type="entry name" value="Methyltransf_21"/>
    <property type="match status" value="1"/>
</dbReference>
<dbReference type="PhylomeDB" id="Q7NDC7"/>
<dbReference type="HOGENOM" id="CLU_446828_0_0_3"/>
<dbReference type="GO" id="GO:0008171">
    <property type="term" value="F:O-methyltransferase activity"/>
    <property type="evidence" value="ECO:0000318"/>
    <property type="project" value="GO_Central"/>
</dbReference>
<dbReference type="NCBIfam" id="TIGR01444">
    <property type="entry name" value="fkbM_fam"/>
    <property type="match status" value="1"/>
</dbReference>
<keyword evidence="3" id="KW-1185">Reference proteome</keyword>
<dbReference type="PANTHER" id="PTHR36973:SF4">
    <property type="entry name" value="NODULATION PROTEIN"/>
    <property type="match status" value="1"/>
</dbReference>
<dbReference type="Proteomes" id="UP000000557">
    <property type="component" value="Chromosome"/>
</dbReference>
<dbReference type="InterPro" id="IPR029063">
    <property type="entry name" value="SAM-dependent_MTases_sf"/>
</dbReference>
<dbReference type="PANTHER" id="PTHR36973">
    <property type="entry name" value="SLL1456 PROTEIN-RELATED"/>
    <property type="match status" value="1"/>
</dbReference>
<proteinExistence type="predicted"/>
<dbReference type="eggNOG" id="COG2242">
    <property type="taxonomic scope" value="Bacteria"/>
</dbReference>
<protein>
    <submittedName>
        <fullName evidence="2">Glr4308 protein</fullName>
    </submittedName>
</protein>
<feature type="domain" description="Methyltransferase FkbM" evidence="1">
    <location>
        <begin position="469"/>
        <end position="628"/>
    </location>
</feature>
<dbReference type="InParanoid" id="Q7NDC7"/>
<dbReference type="KEGG" id="gvi:glr4308"/>
<dbReference type="InterPro" id="IPR053188">
    <property type="entry name" value="FkbM_Methyltransferase"/>
</dbReference>
<sequence length="666" mass="72582">MTASDPLSRFVELTGETATARERLRELLGSQMVLPEDPPPEQLRALITRDLALLRAADVVITGNEVNERHGTGVLVRRIFAGCPNILSVRSRNDYGGEHAFGAVSTLIAHRDARRHLVFYNVIQALRGSTAGRVVCIPYYASDALTAIAIKELFGVPLCTYIMDDHTLYGDGIPDGLMSELLAKSSLRLAISPEMRAAYVQRYGLKFWVLPPVVEPGRVRTRPELPEASVLGSKTGVLIGNIWGEHWLERLRRTVAGSGLKLDWFASLPPWRNLSATELERDGLRLRGFVPEQELAPQLSNYPFAVLPSGTLDADDDQQAIARLSLPTRVLFLMAASGIPILVLGSRRTAAAGFVLRTGIGEVADYEAASFRRAAERLCDPATQRAVRERAAAAAPAFAARDVGAWLFESLERGEPADDRFERALPSAPEDLTPYIGPAVPEGVQLELRAAFEALRRLGSRFVPDFVLDVGGSSGIWSHTMQPLFPKARFVLVEPLLDEYVRAGRDRHIKAHPEFEWVKAAAAEREGQTTLLVDGALYGSSLLDAGEQQTRRTVAVTTLDAVARAKQLTGRGLVKLDVQGAEHLVLEGATELLRRVDALVIETSLEAGAAGGKALGEMLQIVAQLGFAYADDAGEWRAPADGRLLQKDILFLRKAPPARPSTDGRN</sequence>
<accession>Q7NDC7</accession>
<dbReference type="SUPFAM" id="SSF53335">
    <property type="entry name" value="S-adenosyl-L-methionine-dependent methyltransferases"/>
    <property type="match status" value="1"/>
</dbReference>
<dbReference type="EnsemblBacteria" id="BAC92249">
    <property type="protein sequence ID" value="BAC92249"/>
    <property type="gene ID" value="BAC92249"/>
</dbReference>
<dbReference type="FunFam" id="3.40.50.150:FF:000441">
    <property type="entry name" value="FkbM family methyltransferase"/>
    <property type="match status" value="1"/>
</dbReference>
<evidence type="ECO:0000313" key="3">
    <source>
        <dbReference type="Proteomes" id="UP000000557"/>
    </source>
</evidence>
<dbReference type="OrthoDB" id="415462at2"/>
<dbReference type="PATRIC" id="fig|251221.4.peg.4337"/>
<evidence type="ECO:0000313" key="2">
    <source>
        <dbReference type="EMBL" id="BAC92249.1"/>
    </source>
</evidence>
<organism evidence="2 3">
    <name type="scientific">Gloeobacter violaceus (strain ATCC 29082 / PCC 7421)</name>
    <dbReference type="NCBI Taxonomy" id="251221"/>
    <lineage>
        <taxon>Bacteria</taxon>
        <taxon>Bacillati</taxon>
        <taxon>Cyanobacteriota</taxon>
        <taxon>Cyanophyceae</taxon>
        <taxon>Gloeobacterales</taxon>
        <taxon>Gloeobacteraceae</taxon>
        <taxon>Gloeobacter</taxon>
    </lineage>
</organism>
<gene>
    <name evidence="2" type="ordered locus">glr4308</name>
</gene>
<name>Q7NDC7_GLOVI</name>
<evidence type="ECO:0000259" key="1">
    <source>
        <dbReference type="Pfam" id="PF05050"/>
    </source>
</evidence>
<reference evidence="2 3" key="2">
    <citation type="journal article" date="2003" name="DNA Res.">
        <title>Complete genome structure of Gloeobacter violaceus PCC 7421, a cyanobacterium that lacks thylakoids (supplement).</title>
        <authorList>
            <person name="Nakamura Y."/>
            <person name="Kaneko T."/>
            <person name="Sato S."/>
            <person name="Mimuro M."/>
            <person name="Miyashita H."/>
            <person name="Tsuchiya T."/>
            <person name="Sasamoto S."/>
            <person name="Watanabe A."/>
            <person name="Kawashima K."/>
            <person name="Kishida Y."/>
            <person name="Kiyokawa C."/>
            <person name="Kohara M."/>
            <person name="Matsumoto M."/>
            <person name="Matsuno A."/>
            <person name="Nakazaki N."/>
            <person name="Shimpo S."/>
            <person name="Takeuchi C."/>
            <person name="Yamada M."/>
            <person name="Tabata S."/>
        </authorList>
    </citation>
    <scope>NUCLEOTIDE SEQUENCE [LARGE SCALE GENOMIC DNA]</scope>
    <source>
        <strain evidence="3">ATCC 29082 / PCC 7421</strain>
    </source>
</reference>
<dbReference type="STRING" id="251221.gene:10761827"/>
<dbReference type="InterPro" id="IPR006342">
    <property type="entry name" value="FkbM_mtfrase"/>
</dbReference>
<dbReference type="Gene3D" id="3.40.50.150">
    <property type="entry name" value="Vaccinia Virus protein VP39"/>
    <property type="match status" value="1"/>
</dbReference>
<dbReference type="RefSeq" id="WP_011144292.1">
    <property type="nucleotide sequence ID" value="NC_005125.1"/>
</dbReference>
<dbReference type="EMBL" id="BA000045">
    <property type="protein sequence ID" value="BAC92249.1"/>
    <property type="molecule type" value="Genomic_DNA"/>
</dbReference>
<dbReference type="AlphaFoldDB" id="Q7NDC7"/>